<evidence type="ECO:0000256" key="6">
    <source>
        <dbReference type="ARBA" id="ARBA00023315"/>
    </source>
</evidence>
<keyword evidence="5" id="KW-0472">Membrane</keyword>
<dbReference type="KEGG" id="lck:HN018_20235"/>
<accession>A0A6M8HU38</accession>
<protein>
    <submittedName>
        <fullName evidence="7">Lauroyl acyltransferase</fullName>
    </submittedName>
</protein>
<evidence type="ECO:0000256" key="2">
    <source>
        <dbReference type="ARBA" id="ARBA00022475"/>
    </source>
</evidence>
<dbReference type="Pfam" id="PF03279">
    <property type="entry name" value="Lip_A_acyltrans"/>
    <property type="match status" value="1"/>
</dbReference>
<dbReference type="Proteomes" id="UP000500767">
    <property type="component" value="Chromosome"/>
</dbReference>
<dbReference type="GO" id="GO:0005886">
    <property type="term" value="C:plasma membrane"/>
    <property type="evidence" value="ECO:0007669"/>
    <property type="project" value="UniProtKB-SubCell"/>
</dbReference>
<sequence>MGFLKNLGRAVDLTRLADRLQAMVLRGAIAMLRRLGPVRASNLGGRLARSVGPHLSVSKVAHRNLAQVFPELAAVDRKRIIRGVWDNLGRTTAELPHLASFHRTASGPGWEIAGERHVEALIRDGTQALFFSGHFGNWEMVLPIAGALGLTVSGFYRAASNTTVDAIIQSMRQQALGSGISMFAKGASGARAALSHLQRGGSLGLLVDQKMNDGIAVPFFGRDAMTAPALAQFALRFNAPIIPVHVVRIGPARFRMICDEPMAVTLTGDRVADIHAIARAMNVRLEDWIRADPSSWLWLHRRWPKTESASA</sequence>
<dbReference type="InterPro" id="IPR004960">
    <property type="entry name" value="LipA_acyltrans"/>
</dbReference>
<dbReference type="RefSeq" id="WP_171833736.1">
    <property type="nucleotide sequence ID" value="NZ_CP053708.1"/>
</dbReference>
<dbReference type="EMBL" id="CP053708">
    <property type="protein sequence ID" value="QKE92054.1"/>
    <property type="molecule type" value="Genomic_DNA"/>
</dbReference>
<keyword evidence="2" id="KW-1003">Cell membrane</keyword>
<name>A0A6M8HU38_9PROT</name>
<evidence type="ECO:0000313" key="7">
    <source>
        <dbReference type="EMBL" id="QKE92054.1"/>
    </source>
</evidence>
<evidence type="ECO:0000256" key="4">
    <source>
        <dbReference type="ARBA" id="ARBA00022679"/>
    </source>
</evidence>
<evidence type="ECO:0000313" key="8">
    <source>
        <dbReference type="Proteomes" id="UP000500767"/>
    </source>
</evidence>
<keyword evidence="6 7" id="KW-0012">Acyltransferase</keyword>
<evidence type="ECO:0000256" key="1">
    <source>
        <dbReference type="ARBA" id="ARBA00004533"/>
    </source>
</evidence>
<keyword evidence="3" id="KW-0997">Cell inner membrane</keyword>
<gene>
    <name evidence="7" type="ORF">HN018_20235</name>
</gene>
<dbReference type="AlphaFoldDB" id="A0A6M8HU38"/>
<proteinExistence type="predicted"/>
<dbReference type="CDD" id="cd07984">
    <property type="entry name" value="LPLAT_LABLAT-like"/>
    <property type="match status" value="1"/>
</dbReference>
<organism evidence="7 8">
    <name type="scientific">Lichenicola cladoniae</name>
    <dbReference type="NCBI Taxonomy" id="1484109"/>
    <lineage>
        <taxon>Bacteria</taxon>
        <taxon>Pseudomonadati</taxon>
        <taxon>Pseudomonadota</taxon>
        <taxon>Alphaproteobacteria</taxon>
        <taxon>Acetobacterales</taxon>
        <taxon>Acetobacteraceae</taxon>
        <taxon>Lichenicola</taxon>
    </lineage>
</organism>
<dbReference type="GO" id="GO:0016746">
    <property type="term" value="F:acyltransferase activity"/>
    <property type="evidence" value="ECO:0007669"/>
    <property type="project" value="UniProtKB-KW"/>
</dbReference>
<comment type="subcellular location">
    <subcellularLocation>
        <location evidence="1">Cell inner membrane</location>
    </subcellularLocation>
</comment>
<keyword evidence="4 7" id="KW-0808">Transferase</keyword>
<dbReference type="GO" id="GO:0009247">
    <property type="term" value="P:glycolipid biosynthetic process"/>
    <property type="evidence" value="ECO:0007669"/>
    <property type="project" value="UniProtKB-ARBA"/>
</dbReference>
<keyword evidence="8" id="KW-1185">Reference proteome</keyword>
<dbReference type="PANTHER" id="PTHR30606">
    <property type="entry name" value="LIPID A BIOSYNTHESIS LAUROYL ACYLTRANSFERASE"/>
    <property type="match status" value="1"/>
</dbReference>
<dbReference type="PANTHER" id="PTHR30606:SF9">
    <property type="entry name" value="LIPID A BIOSYNTHESIS LAUROYLTRANSFERASE"/>
    <property type="match status" value="1"/>
</dbReference>
<evidence type="ECO:0000256" key="5">
    <source>
        <dbReference type="ARBA" id="ARBA00023136"/>
    </source>
</evidence>
<evidence type="ECO:0000256" key="3">
    <source>
        <dbReference type="ARBA" id="ARBA00022519"/>
    </source>
</evidence>
<reference evidence="7 8" key="1">
    <citation type="journal article" date="2014" name="World J. Microbiol. Biotechnol.">
        <title>Biodiversity and physiological characteristics of Antarctic and Arctic lichens-associated bacteria.</title>
        <authorList>
            <person name="Lee Y.M."/>
            <person name="Kim E.H."/>
            <person name="Lee H.K."/>
            <person name="Hong S.G."/>
        </authorList>
    </citation>
    <scope>NUCLEOTIDE SEQUENCE [LARGE SCALE GENOMIC DNA]</scope>
    <source>
        <strain evidence="7 8">PAMC 26569</strain>
    </source>
</reference>